<protein>
    <recommendedName>
        <fullName evidence="5">Winged helix-turn-helix domain-containing protein</fullName>
    </recommendedName>
</protein>
<sequence>MSLPKGLSPLLAPAVLLSGASLAWTTWSLVDLLGTGPIGLTVAAGADIVWAAVIAAEARGLRIPAWGRNVVPAIGWAALLAVAGLLVWHGIRGHSLPMAVAGPLLPLGAKVIWLLALADMRDPAALTEKERAVLASMERGLTFEEEQHRIEMRRREMAAERQLAEVAVDFEIELTRMDKGRELARRRPLELTYDPAEPLAHRAEPPAEPQHLLRSSTQVAAPEPRARTHEPDGASFGFAAHLNTQSAQRAQAVERVAELLAQDPGLTSAQVAERLNVSAATAKRYLREARQT</sequence>
<dbReference type="Pfam" id="PF13412">
    <property type="entry name" value="HTH_24"/>
    <property type="match status" value="1"/>
</dbReference>
<evidence type="ECO:0000256" key="2">
    <source>
        <dbReference type="SAM" id="Phobius"/>
    </source>
</evidence>
<evidence type="ECO:0000313" key="4">
    <source>
        <dbReference type="Proteomes" id="UP000192251"/>
    </source>
</evidence>
<accession>A0ABC8BZV4</accession>
<keyword evidence="2" id="KW-0472">Membrane</keyword>
<dbReference type="RefSeq" id="WP_084750293.1">
    <property type="nucleotide sequence ID" value="NZ_CP020563.1"/>
</dbReference>
<dbReference type="EMBL" id="CP020563">
    <property type="protein sequence ID" value="ARF75696.1"/>
    <property type="molecule type" value="Genomic_DNA"/>
</dbReference>
<evidence type="ECO:0000313" key="3">
    <source>
        <dbReference type="EMBL" id="ARF75696.1"/>
    </source>
</evidence>
<feature type="region of interest" description="Disordered" evidence="1">
    <location>
        <begin position="194"/>
        <end position="230"/>
    </location>
</feature>
<dbReference type="Gene3D" id="1.10.10.10">
    <property type="entry name" value="Winged helix-like DNA-binding domain superfamily/Winged helix DNA-binding domain"/>
    <property type="match status" value="1"/>
</dbReference>
<feature type="transmembrane region" description="Helical" evidence="2">
    <location>
        <begin position="70"/>
        <end position="91"/>
    </location>
</feature>
<dbReference type="AlphaFoldDB" id="A0ABC8BZV4"/>
<organism evidence="3 4">
    <name type="scientific">Kitasatospora albolonga</name>
    <dbReference type="NCBI Taxonomy" id="68173"/>
    <lineage>
        <taxon>Bacteria</taxon>
        <taxon>Bacillati</taxon>
        <taxon>Actinomycetota</taxon>
        <taxon>Actinomycetes</taxon>
        <taxon>Kitasatosporales</taxon>
        <taxon>Streptomycetaceae</taxon>
        <taxon>Kitasatospora</taxon>
    </lineage>
</organism>
<evidence type="ECO:0000256" key="1">
    <source>
        <dbReference type="SAM" id="MobiDB-lite"/>
    </source>
</evidence>
<feature type="transmembrane region" description="Helical" evidence="2">
    <location>
        <begin position="97"/>
        <end position="118"/>
    </location>
</feature>
<reference evidence="3 4" key="1">
    <citation type="submission" date="2017-04" db="EMBL/GenBank/DDBJ databases">
        <title>The complete genome sequence of Streptomyces albolongus YIM 101047, the producer of novel bafilomycins and novel odoriferous sesquiterpenoids.</title>
        <authorList>
            <person name="Yin M."/>
            <person name="Jiang Y."/>
        </authorList>
    </citation>
    <scope>NUCLEOTIDE SEQUENCE [LARGE SCALE GENOMIC DNA]</scope>
    <source>
        <strain evidence="3 4">YIM 101047</strain>
    </source>
</reference>
<dbReference type="InterPro" id="IPR036388">
    <property type="entry name" value="WH-like_DNA-bd_sf"/>
</dbReference>
<dbReference type="KEGG" id="kab:B7C62_28150"/>
<proteinExistence type="predicted"/>
<feature type="transmembrane region" description="Helical" evidence="2">
    <location>
        <begin position="38"/>
        <end position="58"/>
    </location>
</feature>
<gene>
    <name evidence="3" type="ORF">B7C62_28150</name>
</gene>
<dbReference type="Proteomes" id="UP000192251">
    <property type="component" value="Chromosome"/>
</dbReference>
<keyword evidence="4" id="KW-1185">Reference proteome</keyword>
<keyword evidence="2" id="KW-1133">Transmembrane helix</keyword>
<keyword evidence="2" id="KW-0812">Transmembrane</keyword>
<name>A0ABC8BZV4_9ACTN</name>
<evidence type="ECO:0008006" key="5">
    <source>
        <dbReference type="Google" id="ProtNLM"/>
    </source>
</evidence>